<evidence type="ECO:0000256" key="5">
    <source>
        <dbReference type="ARBA" id="ARBA00022989"/>
    </source>
</evidence>
<dbReference type="AlphaFoldDB" id="A0A1A9Z8R0"/>
<sequence>MLEITRKDLDYNIYLDAKRSTRLTNCICITNRFRYPGAALCHDTEILIFWLNPLLTFPVSAATPTRNVDVQPRQEVVVLAAKDETTIYTRNSNKNQLFILEMKGKEQTEFGIKLSNVRNIILVFIIPQRHLLATMCVLAITIAYTMRISLSMALTQIVVYRNRTKSIKDSEIICPQPQDKPMTGGTYDWTEEEQGRVLGFFYIGYLITHIPAGIIADRYGGKWVLLIGVFISAASTVCSPLSIYYTGHVGLSILRIFMGVGQGTIFPALSVLLAHWIPKKERGAIGALVLGSGQMGTIISFSGSGILLEQHPWPYVFYVFGGLGLVWCFLFGLLCFSDPTTHPYIKSSERDFLLQELNSGIDRDSLPSPPWLGILSNGPVWATIAAQIGHDFGYFILVTDLPKYFNDVLNINTKENGFYASLPYLAMWICLIATGILADYLVSRNIIGLGLQRKLWNAVGAFGPSIFFVLASYAGCNKILVISAFTVSMFLMGPFFSGAKLSPMDLSPNYSGLLMALGNGLGALSGVIGPYLVGVMTPDGKLTQWRWVFWMAFVVINISAIIFFIWGSAEIQEFNDPVTYYTRRNAKKEEKRLAKEG</sequence>
<dbReference type="VEuPathDB" id="VectorBase:GPAI007189"/>
<evidence type="ECO:0000313" key="9">
    <source>
        <dbReference type="EnsemblMetazoa" id="GPAI007189-PA"/>
    </source>
</evidence>
<dbReference type="CDD" id="cd17318">
    <property type="entry name" value="MFS_SLC17"/>
    <property type="match status" value="1"/>
</dbReference>
<keyword evidence="2" id="KW-0813">Transport</keyword>
<evidence type="ECO:0000259" key="8">
    <source>
        <dbReference type="PROSITE" id="PS50850"/>
    </source>
</evidence>
<dbReference type="InterPro" id="IPR020846">
    <property type="entry name" value="MFS_dom"/>
</dbReference>
<dbReference type="GO" id="GO:0006820">
    <property type="term" value="P:monoatomic anion transport"/>
    <property type="evidence" value="ECO:0007669"/>
    <property type="project" value="TreeGrafter"/>
</dbReference>
<feature type="transmembrane region" description="Helical" evidence="7">
    <location>
        <begin position="510"/>
        <end position="533"/>
    </location>
</feature>
<evidence type="ECO:0000256" key="3">
    <source>
        <dbReference type="ARBA" id="ARBA00022692"/>
    </source>
</evidence>
<dbReference type="PANTHER" id="PTHR11662:SF415">
    <property type="entry name" value="AT30085P-RELATED"/>
    <property type="match status" value="1"/>
</dbReference>
<dbReference type="FunFam" id="1.20.1250.20:FF:000003">
    <property type="entry name" value="Solute carrier family 17 member 3"/>
    <property type="match status" value="1"/>
</dbReference>
<organism evidence="9 10">
    <name type="scientific">Glossina pallidipes</name>
    <name type="common">Tsetse fly</name>
    <dbReference type="NCBI Taxonomy" id="7398"/>
    <lineage>
        <taxon>Eukaryota</taxon>
        <taxon>Metazoa</taxon>
        <taxon>Ecdysozoa</taxon>
        <taxon>Arthropoda</taxon>
        <taxon>Hexapoda</taxon>
        <taxon>Insecta</taxon>
        <taxon>Pterygota</taxon>
        <taxon>Neoptera</taxon>
        <taxon>Endopterygota</taxon>
        <taxon>Diptera</taxon>
        <taxon>Brachycera</taxon>
        <taxon>Muscomorpha</taxon>
        <taxon>Hippoboscoidea</taxon>
        <taxon>Glossinidae</taxon>
        <taxon>Glossina</taxon>
    </lineage>
</organism>
<feature type="transmembrane region" description="Helical" evidence="7">
    <location>
        <begin position="479"/>
        <end position="498"/>
    </location>
</feature>
<evidence type="ECO:0000256" key="7">
    <source>
        <dbReference type="SAM" id="Phobius"/>
    </source>
</evidence>
<feature type="transmembrane region" description="Helical" evidence="7">
    <location>
        <begin position="455"/>
        <end position="473"/>
    </location>
</feature>
<dbReference type="Proteomes" id="UP000092445">
    <property type="component" value="Unassembled WGS sequence"/>
</dbReference>
<evidence type="ECO:0000256" key="6">
    <source>
        <dbReference type="ARBA" id="ARBA00023136"/>
    </source>
</evidence>
<dbReference type="GO" id="GO:0016020">
    <property type="term" value="C:membrane"/>
    <property type="evidence" value="ECO:0007669"/>
    <property type="project" value="UniProtKB-SubCell"/>
</dbReference>
<proteinExistence type="predicted"/>
<reference evidence="9" key="2">
    <citation type="submission" date="2020-05" db="UniProtKB">
        <authorList>
            <consortium name="EnsemblMetazoa"/>
        </authorList>
    </citation>
    <scope>IDENTIFICATION</scope>
    <source>
        <strain evidence="9">IAEA</strain>
    </source>
</reference>
<comment type="subcellular location">
    <subcellularLocation>
        <location evidence="1">Membrane</location>
        <topology evidence="1">Multi-pass membrane protein</topology>
    </subcellularLocation>
</comment>
<evidence type="ECO:0000256" key="1">
    <source>
        <dbReference type="ARBA" id="ARBA00004141"/>
    </source>
</evidence>
<dbReference type="InterPro" id="IPR036259">
    <property type="entry name" value="MFS_trans_sf"/>
</dbReference>
<dbReference type="PANTHER" id="PTHR11662">
    <property type="entry name" value="SOLUTE CARRIER FAMILY 17"/>
    <property type="match status" value="1"/>
</dbReference>
<dbReference type="PROSITE" id="PS50850">
    <property type="entry name" value="MFS"/>
    <property type="match status" value="1"/>
</dbReference>
<dbReference type="InterPro" id="IPR050382">
    <property type="entry name" value="MFS_Na/Anion_cotransporter"/>
</dbReference>
<evidence type="ECO:0000256" key="2">
    <source>
        <dbReference type="ARBA" id="ARBA00022448"/>
    </source>
</evidence>
<feature type="transmembrane region" description="Helical" evidence="7">
    <location>
        <begin position="545"/>
        <end position="566"/>
    </location>
</feature>
<keyword evidence="5 7" id="KW-1133">Transmembrane helix</keyword>
<dbReference type="Pfam" id="PF07690">
    <property type="entry name" value="MFS_1"/>
    <property type="match status" value="1"/>
</dbReference>
<dbReference type="STRING" id="7398.A0A1A9Z8R0"/>
<reference evidence="10" key="1">
    <citation type="submission" date="2014-03" db="EMBL/GenBank/DDBJ databases">
        <authorList>
            <person name="Aksoy S."/>
            <person name="Warren W."/>
            <person name="Wilson R.K."/>
        </authorList>
    </citation>
    <scope>NUCLEOTIDE SEQUENCE [LARGE SCALE GENOMIC DNA]</scope>
    <source>
        <strain evidence="10">IAEA</strain>
    </source>
</reference>
<feature type="transmembrane region" description="Helical" evidence="7">
    <location>
        <begin position="284"/>
        <end position="303"/>
    </location>
</feature>
<dbReference type="InterPro" id="IPR011701">
    <property type="entry name" value="MFS"/>
</dbReference>
<dbReference type="SUPFAM" id="SSF103473">
    <property type="entry name" value="MFS general substrate transporter"/>
    <property type="match status" value="1"/>
</dbReference>
<evidence type="ECO:0000256" key="4">
    <source>
        <dbReference type="ARBA" id="ARBA00022847"/>
    </source>
</evidence>
<feature type="transmembrane region" description="Helical" evidence="7">
    <location>
        <begin position="418"/>
        <end position="443"/>
    </location>
</feature>
<feature type="transmembrane region" description="Helical" evidence="7">
    <location>
        <begin position="197"/>
        <end position="216"/>
    </location>
</feature>
<keyword evidence="4" id="KW-0769">Symport</keyword>
<dbReference type="GO" id="GO:0015293">
    <property type="term" value="F:symporter activity"/>
    <property type="evidence" value="ECO:0007669"/>
    <property type="project" value="UniProtKB-KW"/>
</dbReference>
<feature type="transmembrane region" description="Helical" evidence="7">
    <location>
        <begin position="315"/>
        <end position="336"/>
    </location>
</feature>
<protein>
    <recommendedName>
        <fullName evidence="8">Major facilitator superfamily (MFS) profile domain-containing protein</fullName>
    </recommendedName>
</protein>
<keyword evidence="6 7" id="KW-0472">Membrane</keyword>
<keyword evidence="3 7" id="KW-0812">Transmembrane</keyword>
<feature type="transmembrane region" description="Helical" evidence="7">
    <location>
        <begin position="253"/>
        <end position="277"/>
    </location>
</feature>
<name>A0A1A9Z8R0_GLOPL</name>
<dbReference type="EnsemblMetazoa" id="GPAI007189-RA">
    <property type="protein sequence ID" value="GPAI007189-PA"/>
    <property type="gene ID" value="GPAI007189"/>
</dbReference>
<dbReference type="FunFam" id="1.20.1250.20:FF:000423">
    <property type="entry name" value="Putative inorganic phosphate cotransporter-like Protein"/>
    <property type="match status" value="1"/>
</dbReference>
<feature type="domain" description="Major facilitator superfamily (MFS) profile" evidence="8">
    <location>
        <begin position="131"/>
        <end position="571"/>
    </location>
</feature>
<feature type="transmembrane region" description="Helical" evidence="7">
    <location>
        <begin position="223"/>
        <end position="247"/>
    </location>
</feature>
<dbReference type="Gene3D" id="1.20.1250.20">
    <property type="entry name" value="MFS general substrate transporter like domains"/>
    <property type="match status" value="2"/>
</dbReference>
<keyword evidence="10" id="KW-1185">Reference proteome</keyword>
<accession>A0A1A9Z8R0</accession>
<feature type="transmembrane region" description="Helical" evidence="7">
    <location>
        <begin position="120"/>
        <end position="144"/>
    </location>
</feature>
<evidence type="ECO:0000313" key="10">
    <source>
        <dbReference type="Proteomes" id="UP000092445"/>
    </source>
</evidence>